<keyword evidence="1" id="KW-0812">Transmembrane</keyword>
<proteinExistence type="predicted"/>
<reference evidence="2" key="1">
    <citation type="journal article" date="2016" name="Nat. Genet.">
        <title>A high-quality carrot genome assembly provides new insights into carotenoid accumulation and asterid genome evolution.</title>
        <authorList>
            <person name="Iorizzo M."/>
            <person name="Ellison S."/>
            <person name="Senalik D."/>
            <person name="Zeng P."/>
            <person name="Satapoomin P."/>
            <person name="Huang J."/>
            <person name="Bowman M."/>
            <person name="Iovene M."/>
            <person name="Sanseverino W."/>
            <person name="Cavagnaro P."/>
            <person name="Yildiz M."/>
            <person name="Macko-Podgorni A."/>
            <person name="Moranska E."/>
            <person name="Grzebelus E."/>
            <person name="Grzebelus D."/>
            <person name="Ashrafi H."/>
            <person name="Zheng Z."/>
            <person name="Cheng S."/>
            <person name="Spooner D."/>
            <person name="Van Deynze A."/>
            <person name="Simon P."/>
        </authorList>
    </citation>
    <scope>NUCLEOTIDE SEQUENCE [LARGE SCALE GENOMIC DNA]</scope>
    <source>
        <tissue evidence="2">Leaf</tissue>
    </source>
</reference>
<protein>
    <submittedName>
        <fullName evidence="2">Uncharacterized protein</fullName>
    </submittedName>
</protein>
<comment type="caution">
    <text evidence="2">The sequence shown here is derived from an EMBL/GenBank/DDBJ whole genome shotgun (WGS) entry which is preliminary data.</text>
</comment>
<gene>
    <name evidence="2" type="ORF">DCAR_000708</name>
</gene>
<keyword evidence="1" id="KW-0472">Membrane</keyword>
<dbReference type="Gramene" id="KZN08039">
    <property type="protein sequence ID" value="KZN08039"/>
    <property type="gene ID" value="DCAR_000708"/>
</dbReference>
<dbReference type="EMBL" id="LNRQ01000001">
    <property type="protein sequence ID" value="KZN08039.1"/>
    <property type="molecule type" value="Genomic_DNA"/>
</dbReference>
<accession>A0A166FPW6</accession>
<evidence type="ECO:0000313" key="2">
    <source>
        <dbReference type="EMBL" id="KZN08039.1"/>
    </source>
</evidence>
<evidence type="ECO:0000256" key="1">
    <source>
        <dbReference type="SAM" id="Phobius"/>
    </source>
</evidence>
<name>A0A166FPW6_DAUCS</name>
<sequence>MKEGRQRTDDLLMTQKTCVNIFTLLLPWFAPASKTDPIEEDKKIARALRHIYQDDLMQFMRDDEALMIISHFKGASGRKGISMKQLNNWMIIYRFVWTAKTIIILVYIHSRSEESWYRP</sequence>
<dbReference type="OrthoDB" id="1730060at2759"/>
<organism evidence="2">
    <name type="scientific">Daucus carota subsp. sativus</name>
    <name type="common">Carrot</name>
    <dbReference type="NCBI Taxonomy" id="79200"/>
    <lineage>
        <taxon>Eukaryota</taxon>
        <taxon>Viridiplantae</taxon>
        <taxon>Streptophyta</taxon>
        <taxon>Embryophyta</taxon>
        <taxon>Tracheophyta</taxon>
        <taxon>Spermatophyta</taxon>
        <taxon>Magnoliopsida</taxon>
        <taxon>eudicotyledons</taxon>
        <taxon>Gunneridae</taxon>
        <taxon>Pentapetalae</taxon>
        <taxon>asterids</taxon>
        <taxon>campanulids</taxon>
        <taxon>Apiales</taxon>
        <taxon>Apiaceae</taxon>
        <taxon>Apioideae</taxon>
        <taxon>Scandiceae</taxon>
        <taxon>Daucinae</taxon>
        <taxon>Daucus</taxon>
        <taxon>Daucus sect. Daucus</taxon>
    </lineage>
</organism>
<dbReference type="AlphaFoldDB" id="A0A166FPW6"/>
<feature type="transmembrane region" description="Helical" evidence="1">
    <location>
        <begin position="91"/>
        <end position="110"/>
    </location>
</feature>
<keyword evidence="1" id="KW-1133">Transmembrane helix</keyword>